<evidence type="ECO:0000256" key="8">
    <source>
        <dbReference type="ARBA" id="ARBA00032007"/>
    </source>
</evidence>
<keyword evidence="7 9" id="KW-0539">Nucleus</keyword>
<dbReference type="PANTHER" id="PTHR12809:SF2">
    <property type="entry name" value="MEDIATOR OF RNA POLYMERASE II TRANSCRIPTION SUBUNIT 14"/>
    <property type="match status" value="1"/>
</dbReference>
<evidence type="ECO:0000256" key="4">
    <source>
        <dbReference type="ARBA" id="ARBA00023015"/>
    </source>
</evidence>
<dbReference type="GO" id="GO:0003712">
    <property type="term" value="F:transcription coregulator activity"/>
    <property type="evidence" value="ECO:0007669"/>
    <property type="project" value="UniProtKB-UniRule"/>
</dbReference>
<feature type="compositionally biased region" description="Acidic residues" evidence="10">
    <location>
        <begin position="417"/>
        <end position="427"/>
    </location>
</feature>
<feature type="compositionally biased region" description="Basic and acidic residues" evidence="10">
    <location>
        <begin position="1205"/>
        <end position="1220"/>
    </location>
</feature>
<feature type="domain" description="Mediator complex subunit MED14 N-terminal" evidence="11">
    <location>
        <begin position="26"/>
        <end position="213"/>
    </location>
</feature>
<dbReference type="GO" id="GO:0006357">
    <property type="term" value="P:regulation of transcription by RNA polymerase II"/>
    <property type="evidence" value="ECO:0007669"/>
    <property type="project" value="InterPro"/>
</dbReference>
<name>A0AB34PQR6_CANAX</name>
<comment type="subcellular location">
    <subcellularLocation>
        <location evidence="1 9">Nucleus</location>
    </subcellularLocation>
</comment>
<reference evidence="12 13" key="1">
    <citation type="submission" date="2013-12" db="EMBL/GenBank/DDBJ databases">
        <title>The Genome Sequence of Candida albicans P78048.</title>
        <authorList>
            <consortium name="The Broad Institute Genome Sequencing Platform"/>
            <consortium name="The Broad Institute Genome Sequencing Center for Infectious Disease"/>
            <person name="Cuomo C."/>
            <person name="Bennett R."/>
            <person name="Hirakawa M."/>
            <person name="Noverr M."/>
            <person name="Mitchell A."/>
            <person name="Young S.K."/>
            <person name="Zeng Q."/>
            <person name="Gargeya S."/>
            <person name="Fitzgerald M."/>
            <person name="Abouelleil A."/>
            <person name="Alvarado L."/>
            <person name="Berlin A.M."/>
            <person name="Chapman S.B."/>
            <person name="Dewar J."/>
            <person name="Goldberg J."/>
            <person name="Griggs A."/>
            <person name="Gujja S."/>
            <person name="Hansen M."/>
            <person name="Howarth C."/>
            <person name="Imamovic A."/>
            <person name="Larimer J."/>
            <person name="McCowan C."/>
            <person name="Murphy C."/>
            <person name="Pearson M."/>
            <person name="Priest M."/>
            <person name="Roberts A."/>
            <person name="Saif S."/>
            <person name="Shea T."/>
            <person name="Sykes S."/>
            <person name="Wortman J."/>
            <person name="Nusbaum C."/>
            <person name="Birren B."/>
        </authorList>
    </citation>
    <scope>NUCLEOTIDE SEQUENCE [LARGE SCALE GENOMIC DNA]</scope>
    <source>
        <strain evidence="12 13">P78048</strain>
    </source>
</reference>
<evidence type="ECO:0000256" key="10">
    <source>
        <dbReference type="SAM" id="MobiDB-lite"/>
    </source>
</evidence>
<dbReference type="GO" id="GO:0016592">
    <property type="term" value="C:mediator complex"/>
    <property type="evidence" value="ECO:0007669"/>
    <property type="project" value="UniProtKB-UniRule"/>
</dbReference>
<feature type="region of interest" description="Disordered" evidence="10">
    <location>
        <begin position="413"/>
        <end position="435"/>
    </location>
</feature>
<comment type="similarity">
    <text evidence="2 9">Belongs to the Mediator complex subunit 14 family.</text>
</comment>
<evidence type="ECO:0000313" key="13">
    <source>
        <dbReference type="Proteomes" id="UP000030161"/>
    </source>
</evidence>
<evidence type="ECO:0000256" key="7">
    <source>
        <dbReference type="ARBA" id="ARBA00023242"/>
    </source>
</evidence>
<comment type="caution">
    <text evidence="12">The sequence shown here is derived from an EMBL/GenBank/DDBJ whole genome shotgun (WGS) entry which is preliminary data.</text>
</comment>
<feature type="region of interest" description="Disordered" evidence="10">
    <location>
        <begin position="1193"/>
        <end position="1220"/>
    </location>
</feature>
<evidence type="ECO:0000256" key="3">
    <source>
        <dbReference type="ARBA" id="ARBA00019619"/>
    </source>
</evidence>
<dbReference type="EMBL" id="AJIX01000028">
    <property type="protein sequence ID" value="KGR08722.1"/>
    <property type="molecule type" value="Genomic_DNA"/>
</dbReference>
<evidence type="ECO:0000256" key="6">
    <source>
        <dbReference type="ARBA" id="ARBA00023163"/>
    </source>
</evidence>
<dbReference type="Proteomes" id="UP000030161">
    <property type="component" value="Unassembled WGS sequence"/>
</dbReference>
<evidence type="ECO:0000259" key="11">
    <source>
        <dbReference type="Pfam" id="PF08638"/>
    </source>
</evidence>
<dbReference type="Pfam" id="PF08638">
    <property type="entry name" value="Med14"/>
    <property type="match status" value="1"/>
</dbReference>
<sequence>MPNGKQQHEVTESSSPPEIPHITANMIPLSNIIKYYTQEAYKQLTTAIENLSMNVNEESDIKRKKYFLNVIINLRQDFIKVYTLIKWASISKDVSKFIDLLNWFRIQEFHFENLIFQLNALTGYNSAKLPNSDIITALEVLYHGRPKLPSYNYIKSDNLSPQKILETLNDLNLVLMTRFALMDNIPKRFDYEIKDGRAYIRVSNEFEVSITVGNDLIIDNPEEYYKSPFYFIDFKFLFGANPESGLITFNDDKISTKLPTSSHKKLEKLVNQTLLTRGLQGLYELLHKYSNSFKIYLLAKQFQTLLINSRWRGNFQINYQTNKSLIVINYWSQHYLSRNWKSFIELGIDSHSNLNYRWFKNGQYCFGDQGNNELDKIFHLQRRNSNNGVTTSSNTISTSAMIAGIRRSTELSNETAIVDDNDNDNDDTNNTGETENEDLNVDLILNVVVNQHAKSIMSEIYSQLLTRFSETDVSMVSPHQLLLQISPKKSTVFAINPLTGFFYFIDPTPIQTYITKKINSPPPPTLSQVSIKQSFIPESDMISYVIDQIIQLRLEVFNKEVNTKLATTAWINNGIIKLSDHELSKLTQFLIQNEEQEGDDNEEDSSTNTRLDSVLQSFKVQFYRRKNWPSSWFLINMISGVTTKSFWWVARIKSISGDWKIQWAQIIKFHGDNAKQELSPNESKVFDKPKRTVDCSIESEQLNFEFFKTLSTLSSNLILDHMILEELQVRSIKFIKLDWETIDDNKIFSKFKQNHDISLKRKNSHNINIDVNVDVADNTSTTTNTKYIRAPKLKYESMFLIYNDKLLPIYNSATILFLKIELVESNKMYLKLFGNLRNLQIKNTSEDIQKLHLNIDEANQYFEIDNTVDLSTVINEPKTLLLNLIFNTLNKLNSLIKILDQLNKSNVTVLDNSMDNITINIKDKYNDNNDKLIIIKLPEQATDSIQLLMKNGSTTTTDEIDLRNNNILEFELILKFLNQYLRESKSNNHNRQQISIIKIIQYLTEINPILQSTKAINQQLAELKRINSTNNNNNAKRRSILKLSNGLYKLYFNLNIISLTHLQLVFFMNSNTGSNLKKIQRDKIMINLSLIKFDRFSKPNGNFQDSTNGHLIKISFKDSLINENLKFKNLFEIIFKNINELLITKSKQIKSLNQTENQQQQQPLKQEDNSDSAIIKKESQSIEDDLLDFGEYDNDIKPQQQEPQQNEKENSKTTSKENETVRPDDILIKLNYDYLLSMNNLQLMINEITKSCFQYLQQQQE</sequence>
<evidence type="ECO:0000256" key="9">
    <source>
        <dbReference type="RuleBase" id="RU365082"/>
    </source>
</evidence>
<comment type="subunit">
    <text evidence="9">Component of the Mediator complex.</text>
</comment>
<evidence type="ECO:0000256" key="2">
    <source>
        <dbReference type="ARBA" id="ARBA00007813"/>
    </source>
</evidence>
<protein>
    <recommendedName>
        <fullName evidence="3 9">Mediator of RNA polymerase II transcription subunit 14</fullName>
    </recommendedName>
    <alternativeName>
        <fullName evidence="8 9">Mediator complex subunit 14</fullName>
    </alternativeName>
</protein>
<accession>A0AB34PQR6</accession>
<evidence type="ECO:0000256" key="1">
    <source>
        <dbReference type="ARBA" id="ARBA00004123"/>
    </source>
</evidence>
<dbReference type="PANTHER" id="PTHR12809">
    <property type="entry name" value="MEDIATOR COMPLEX SUBUNIT"/>
    <property type="match status" value="1"/>
</dbReference>
<evidence type="ECO:0000313" key="12">
    <source>
        <dbReference type="EMBL" id="KGR08722.1"/>
    </source>
</evidence>
<feature type="compositionally biased region" description="Basic and acidic residues" evidence="10">
    <location>
        <begin position="1"/>
        <end position="11"/>
    </location>
</feature>
<keyword evidence="5 9" id="KW-0010">Activator</keyword>
<comment type="function">
    <text evidence="9">Component of the Mediator complex, a coactivator involved in the regulated transcription of nearly all RNA polymerase II-dependent genes. Mediator functions as a bridge to convey information from gene-specific regulatory proteins to the basal RNA polymerase II transcription machinery. Mediator is recruited to promoters by direct interactions with regulatory proteins and serves as a scaffold for the assembly of a functional preinitiation complex with RNA polymerase II and the general transcription factors.</text>
</comment>
<evidence type="ECO:0000256" key="5">
    <source>
        <dbReference type="ARBA" id="ARBA00023159"/>
    </source>
</evidence>
<organism evidence="12 13">
    <name type="scientific">Candida albicans P78048</name>
    <dbReference type="NCBI Taxonomy" id="1094989"/>
    <lineage>
        <taxon>Eukaryota</taxon>
        <taxon>Fungi</taxon>
        <taxon>Dikarya</taxon>
        <taxon>Ascomycota</taxon>
        <taxon>Saccharomycotina</taxon>
        <taxon>Pichiomycetes</taxon>
        <taxon>Debaryomycetaceae</taxon>
        <taxon>Candida/Lodderomyces clade</taxon>
        <taxon>Candida</taxon>
    </lineage>
</organism>
<keyword evidence="4 9" id="KW-0805">Transcription regulation</keyword>
<gene>
    <name evidence="12" type="ORF">MG3_04281</name>
</gene>
<feature type="region of interest" description="Disordered" evidence="10">
    <location>
        <begin position="1"/>
        <end position="21"/>
    </location>
</feature>
<dbReference type="InterPro" id="IPR013947">
    <property type="entry name" value="Mediator_Med14"/>
</dbReference>
<proteinExistence type="inferred from homology"/>
<dbReference type="AlphaFoldDB" id="A0AB34PQR6"/>
<dbReference type="GO" id="GO:0070847">
    <property type="term" value="C:core mediator complex"/>
    <property type="evidence" value="ECO:0007669"/>
    <property type="project" value="TreeGrafter"/>
</dbReference>
<keyword evidence="6 9" id="KW-0804">Transcription</keyword>
<dbReference type="InterPro" id="IPR055122">
    <property type="entry name" value="Med14_N"/>
</dbReference>